<dbReference type="RefSeq" id="WP_211103722.1">
    <property type="nucleotide sequence ID" value="NZ_VEWN01000013.1"/>
</dbReference>
<protein>
    <submittedName>
        <fullName evidence="1">Uncharacterized protein</fullName>
    </submittedName>
</protein>
<dbReference type="SUPFAM" id="SSF52402">
    <property type="entry name" value="Adenine nucleotide alpha hydrolases-like"/>
    <property type="match status" value="1"/>
</dbReference>
<gene>
    <name evidence="1" type="ORF">FH063_002355</name>
</gene>
<dbReference type="EMBL" id="VEWN01000013">
    <property type="protein sequence ID" value="KAA1053773.1"/>
    <property type="molecule type" value="Genomic_DNA"/>
</dbReference>
<evidence type="ECO:0000313" key="2">
    <source>
        <dbReference type="Proteomes" id="UP000325333"/>
    </source>
</evidence>
<accession>A0A5B0KPV0</accession>
<reference evidence="1 2" key="1">
    <citation type="submission" date="2019-07" db="EMBL/GenBank/DDBJ databases">
        <title>Genome sequencing of the stress-tolerant strain Azospirillum brasilense Az19.</title>
        <authorList>
            <person name="Maroniche G.A."/>
            <person name="Garcia J.E."/>
            <person name="Pagnussat L."/>
            <person name="Amenta M."/>
            <person name="Creus C.M."/>
        </authorList>
    </citation>
    <scope>NUCLEOTIDE SEQUENCE [LARGE SCALE GENOMIC DNA]</scope>
    <source>
        <strain evidence="1 2">Az19</strain>
    </source>
</reference>
<dbReference type="InterPro" id="IPR050128">
    <property type="entry name" value="Sulfate_adenylyltrnsfr_sub2"/>
</dbReference>
<comment type="caution">
    <text evidence="1">The sequence shown here is derived from an EMBL/GenBank/DDBJ whole genome shotgun (WGS) entry which is preliminary data.</text>
</comment>
<dbReference type="Proteomes" id="UP000325333">
    <property type="component" value="Unassembled WGS sequence"/>
</dbReference>
<proteinExistence type="predicted"/>
<evidence type="ECO:0000313" key="1">
    <source>
        <dbReference type="EMBL" id="KAA1053773.1"/>
    </source>
</evidence>
<dbReference type="PANTHER" id="PTHR43196">
    <property type="entry name" value="SULFATE ADENYLYLTRANSFERASE SUBUNIT 2"/>
    <property type="match status" value="1"/>
</dbReference>
<dbReference type="PANTHER" id="PTHR43196:SF2">
    <property type="entry name" value="PHOSPHOADENOSINE PHOSPHOSULFATE REDUCTASE"/>
    <property type="match status" value="1"/>
</dbReference>
<dbReference type="InterPro" id="IPR014729">
    <property type="entry name" value="Rossmann-like_a/b/a_fold"/>
</dbReference>
<dbReference type="Gene3D" id="3.40.50.620">
    <property type="entry name" value="HUPs"/>
    <property type="match status" value="1"/>
</dbReference>
<sequence>MFQYTLDIFSESAPAPASTLGPVSVPFFEPDLARYDHILVAFSGGKDSIAMVLDLIERGIDPGKIELWHHDIDGREHVGNFMDWPVTADYCRKFAAAFNLRIYFSWRIGGFRRELLKDNAMIAPVAFETPEGVKVAGGERGKIATRRRWPALTPDLRVRWCSGSLKVDVMSIAINNQDRFRGKRVLVMTGERASESANRAKYLPFENHRCNAPGQRVNRTVHVWRSVHAWSDEEVWAIIQRFGVVAHPCYHLGWGRASCAGCIYGSPSQWASLRVAAPEMFGVISGMEGELGHTIRRDETVTQRADRGRAYDMDAETIRVAMSRTYDGPIRVAPADWLLPKGAYGENAGPC</sequence>
<dbReference type="AlphaFoldDB" id="A0A5B0KPV0"/>
<organism evidence="1 2">
    <name type="scientific">Azospirillum argentinense</name>
    <dbReference type="NCBI Taxonomy" id="2970906"/>
    <lineage>
        <taxon>Bacteria</taxon>
        <taxon>Pseudomonadati</taxon>
        <taxon>Pseudomonadota</taxon>
        <taxon>Alphaproteobacteria</taxon>
        <taxon>Rhodospirillales</taxon>
        <taxon>Azospirillaceae</taxon>
        <taxon>Azospirillum</taxon>
    </lineage>
</organism>
<name>A0A5B0KPV0_9PROT</name>